<proteinExistence type="inferred from homology"/>
<name>D9QVB2_ACEAZ</name>
<organism evidence="9 10">
    <name type="scientific">Acetohalobium arabaticum (strain ATCC 49924 / DSM 5501 / Z-7288)</name>
    <dbReference type="NCBI Taxonomy" id="574087"/>
    <lineage>
        <taxon>Bacteria</taxon>
        <taxon>Bacillati</taxon>
        <taxon>Bacillota</taxon>
        <taxon>Clostridia</taxon>
        <taxon>Halanaerobiales</taxon>
        <taxon>Halobacteroidaceae</taxon>
        <taxon>Acetohalobium</taxon>
    </lineage>
</organism>
<dbReference type="Pfam" id="PF12911">
    <property type="entry name" value="OppC_N"/>
    <property type="match status" value="1"/>
</dbReference>
<feature type="transmembrane region" description="Helical" evidence="7">
    <location>
        <begin position="125"/>
        <end position="151"/>
    </location>
</feature>
<dbReference type="GO" id="GO:0005886">
    <property type="term" value="C:plasma membrane"/>
    <property type="evidence" value="ECO:0007669"/>
    <property type="project" value="UniProtKB-SubCell"/>
</dbReference>
<dbReference type="EMBL" id="CP002105">
    <property type="protein sequence ID" value="ADL12171.1"/>
    <property type="molecule type" value="Genomic_DNA"/>
</dbReference>
<dbReference type="STRING" id="574087.Acear_0629"/>
<dbReference type="CDD" id="cd06261">
    <property type="entry name" value="TM_PBP2"/>
    <property type="match status" value="1"/>
</dbReference>
<keyword evidence="2 7" id="KW-0813">Transport</keyword>
<dbReference type="PROSITE" id="PS50928">
    <property type="entry name" value="ABC_TM1"/>
    <property type="match status" value="1"/>
</dbReference>
<comment type="similarity">
    <text evidence="7">Belongs to the binding-protein-dependent transport system permease family.</text>
</comment>
<evidence type="ECO:0000313" key="10">
    <source>
        <dbReference type="Proteomes" id="UP000001661"/>
    </source>
</evidence>
<evidence type="ECO:0000256" key="4">
    <source>
        <dbReference type="ARBA" id="ARBA00022692"/>
    </source>
</evidence>
<dbReference type="PANTHER" id="PTHR43386">
    <property type="entry name" value="OLIGOPEPTIDE TRANSPORT SYSTEM PERMEASE PROTEIN APPC"/>
    <property type="match status" value="1"/>
</dbReference>
<keyword evidence="10" id="KW-1185">Reference proteome</keyword>
<dbReference type="KEGG" id="aar:Acear_0629"/>
<dbReference type="InterPro" id="IPR025966">
    <property type="entry name" value="OppC_N"/>
</dbReference>
<evidence type="ECO:0000313" key="9">
    <source>
        <dbReference type="EMBL" id="ADL12171.1"/>
    </source>
</evidence>
<evidence type="ECO:0000256" key="5">
    <source>
        <dbReference type="ARBA" id="ARBA00022989"/>
    </source>
</evidence>
<evidence type="ECO:0000256" key="7">
    <source>
        <dbReference type="RuleBase" id="RU363032"/>
    </source>
</evidence>
<dbReference type="Gene3D" id="1.10.3720.10">
    <property type="entry name" value="MetI-like"/>
    <property type="match status" value="1"/>
</dbReference>
<reference evidence="9 10" key="1">
    <citation type="journal article" date="2010" name="Stand. Genomic Sci.">
        <title>Complete genome sequence of Acetohalobium arabaticum type strain (Z-7288).</title>
        <authorList>
            <person name="Sikorski J."/>
            <person name="Lapidus A."/>
            <person name="Chertkov O."/>
            <person name="Lucas S."/>
            <person name="Copeland A."/>
            <person name="Glavina Del Rio T."/>
            <person name="Nolan M."/>
            <person name="Tice H."/>
            <person name="Cheng J.F."/>
            <person name="Han C."/>
            <person name="Brambilla E."/>
            <person name="Pitluck S."/>
            <person name="Liolios K."/>
            <person name="Ivanova N."/>
            <person name="Mavromatis K."/>
            <person name="Mikhailova N."/>
            <person name="Pati A."/>
            <person name="Bruce D."/>
            <person name="Detter C."/>
            <person name="Tapia R."/>
            <person name="Goodwin L."/>
            <person name="Chen A."/>
            <person name="Palaniappan K."/>
            <person name="Land M."/>
            <person name="Hauser L."/>
            <person name="Chang Y.J."/>
            <person name="Jeffries C.D."/>
            <person name="Rohde M."/>
            <person name="Goker M."/>
            <person name="Spring S."/>
            <person name="Woyke T."/>
            <person name="Bristow J."/>
            <person name="Eisen J.A."/>
            <person name="Markowitz V."/>
            <person name="Hugenholtz P."/>
            <person name="Kyrpides N.C."/>
            <person name="Klenk H.P."/>
        </authorList>
    </citation>
    <scope>NUCLEOTIDE SEQUENCE [LARGE SCALE GENOMIC DNA]</scope>
    <source>
        <strain evidence="10">ATCC 49924 / DSM 5501 / Z-7288</strain>
    </source>
</reference>
<dbReference type="HOGENOM" id="CLU_028518_1_1_9"/>
<feature type="transmembrane region" description="Helical" evidence="7">
    <location>
        <begin position="189"/>
        <end position="210"/>
    </location>
</feature>
<dbReference type="PANTHER" id="PTHR43386:SF1">
    <property type="entry name" value="D,D-DIPEPTIDE TRANSPORT SYSTEM PERMEASE PROTEIN DDPC-RELATED"/>
    <property type="match status" value="1"/>
</dbReference>
<dbReference type="AlphaFoldDB" id="D9QVB2"/>
<feature type="domain" description="ABC transmembrane type-1" evidence="8">
    <location>
        <begin position="77"/>
        <end position="265"/>
    </location>
</feature>
<keyword evidence="5 7" id="KW-1133">Transmembrane helix</keyword>
<dbReference type="Proteomes" id="UP000001661">
    <property type="component" value="Chromosome"/>
</dbReference>
<dbReference type="RefSeq" id="WP_013277617.1">
    <property type="nucleotide sequence ID" value="NC_014378.1"/>
</dbReference>
<keyword evidence="6 7" id="KW-0472">Membrane</keyword>
<evidence type="ECO:0000256" key="3">
    <source>
        <dbReference type="ARBA" id="ARBA00022475"/>
    </source>
</evidence>
<evidence type="ECO:0000259" key="8">
    <source>
        <dbReference type="PROSITE" id="PS50928"/>
    </source>
</evidence>
<keyword evidence="3" id="KW-1003">Cell membrane</keyword>
<dbReference type="eggNOG" id="COG1173">
    <property type="taxonomic scope" value="Bacteria"/>
</dbReference>
<dbReference type="OrthoDB" id="9797852at2"/>
<feature type="transmembrane region" description="Helical" evidence="7">
    <location>
        <begin position="16"/>
        <end position="40"/>
    </location>
</feature>
<protein>
    <submittedName>
        <fullName evidence="9">Binding-protein-dependent transport systems inner membrane component</fullName>
    </submittedName>
</protein>
<dbReference type="InterPro" id="IPR035906">
    <property type="entry name" value="MetI-like_sf"/>
</dbReference>
<gene>
    <name evidence="9" type="ordered locus">Acear_0629</name>
</gene>
<dbReference type="InterPro" id="IPR050366">
    <property type="entry name" value="BP-dependent_transpt_permease"/>
</dbReference>
<sequence>MKDINAFLKEVKQHPYIIIGGTIVIVAILMSLLAPFLTSFNPTNVDAKNRLLSPSITHPMGTDQYGRDIMSRVLFGTRSSIEVGVSVVLLTTILGGIAGIAAGYFPKLDNVIMRVLDGFMAFPGIIIAICLAAIWGAGKLNIILALSFAYFPKMARIVRSCVMTVKESDCVESARSVGAKNMYIIFKYILLNSLSPIIVQATFSFAMAILDEAALSFLGVGITPPNPSLGGMITDARDFMAVAPWGIFFPGFMIIVIVLGLNLLGDGLRDVLDPRLQGKY</sequence>
<feature type="transmembrane region" description="Helical" evidence="7">
    <location>
        <begin position="81"/>
        <end position="105"/>
    </location>
</feature>
<dbReference type="SUPFAM" id="SSF161098">
    <property type="entry name" value="MetI-like"/>
    <property type="match status" value="1"/>
</dbReference>
<evidence type="ECO:0000256" key="1">
    <source>
        <dbReference type="ARBA" id="ARBA00004651"/>
    </source>
</evidence>
<dbReference type="GO" id="GO:0055085">
    <property type="term" value="P:transmembrane transport"/>
    <property type="evidence" value="ECO:0007669"/>
    <property type="project" value="InterPro"/>
</dbReference>
<dbReference type="InterPro" id="IPR000515">
    <property type="entry name" value="MetI-like"/>
</dbReference>
<keyword evidence="4 7" id="KW-0812">Transmembrane</keyword>
<feature type="transmembrane region" description="Helical" evidence="7">
    <location>
        <begin position="242"/>
        <end position="265"/>
    </location>
</feature>
<accession>D9QVB2</accession>
<comment type="subcellular location">
    <subcellularLocation>
        <location evidence="1 7">Cell membrane</location>
        <topology evidence="1 7">Multi-pass membrane protein</topology>
    </subcellularLocation>
</comment>
<evidence type="ECO:0000256" key="6">
    <source>
        <dbReference type="ARBA" id="ARBA00023136"/>
    </source>
</evidence>
<dbReference type="Pfam" id="PF00528">
    <property type="entry name" value="BPD_transp_1"/>
    <property type="match status" value="1"/>
</dbReference>
<evidence type="ECO:0000256" key="2">
    <source>
        <dbReference type="ARBA" id="ARBA00022448"/>
    </source>
</evidence>